<feature type="domain" description="Multidrug resistance protein MdtA-like barrel-sandwich hybrid" evidence="3">
    <location>
        <begin position="68"/>
        <end position="193"/>
    </location>
</feature>
<sequence>MKKVIIALVIIGAIGLTAWKLSENKKAVEEKVYRRDPNTQVLVKTAKVTLQELNQVQTWLGTFEPNREIKILSETNGKVVKVGISEGERVSAGQLIAQVDSDILQYQILAAEANYQEAQADVRRYQNLTKEEAVAKIQLEKANLSAKAAESQLKVLQKQLKNTTIVAPFSGTITSKTFDLGTVLAMGTPLAQLTDISAVKLVINVPEKDILKFKEGQSVNVTTDVFPNQQFAGKVTMISAKSDNAHNYPVQILVNNSSTNLLRAGMYGSVVIDNSLKTNALVIPRNALVGTVKQPQVFVVENGKAVLKNIQIGTSSNDFYEVTEGLKEGEIVIISGQVNLENGTLVKE</sequence>
<dbReference type="SUPFAM" id="SSF111369">
    <property type="entry name" value="HlyD-like secretion proteins"/>
    <property type="match status" value="1"/>
</dbReference>
<evidence type="ECO:0000259" key="4">
    <source>
        <dbReference type="Pfam" id="PF25989"/>
    </source>
</evidence>
<dbReference type="PANTHER" id="PTHR30469">
    <property type="entry name" value="MULTIDRUG RESISTANCE PROTEIN MDTA"/>
    <property type="match status" value="1"/>
</dbReference>
<dbReference type="InterPro" id="IPR058636">
    <property type="entry name" value="Beta-barrel_YknX"/>
</dbReference>
<dbReference type="RefSeq" id="WP_091544125.1">
    <property type="nucleotide sequence ID" value="NZ_FONY01000013.1"/>
</dbReference>
<accession>A0A1I2FFI0</accession>
<evidence type="ECO:0000259" key="3">
    <source>
        <dbReference type="Pfam" id="PF25917"/>
    </source>
</evidence>
<dbReference type="STRING" id="1003.SAMN04488541_101382"/>
<organism evidence="6 7">
    <name type="scientific">Thermoflexibacter ruber</name>
    <dbReference type="NCBI Taxonomy" id="1003"/>
    <lineage>
        <taxon>Bacteria</taxon>
        <taxon>Pseudomonadati</taxon>
        <taxon>Bacteroidota</taxon>
        <taxon>Cytophagia</taxon>
        <taxon>Cytophagales</taxon>
        <taxon>Thermoflexibacteraceae</taxon>
        <taxon>Thermoflexibacter</taxon>
    </lineage>
</organism>
<keyword evidence="7" id="KW-1185">Reference proteome</keyword>
<dbReference type="Pfam" id="PF25917">
    <property type="entry name" value="BSH_RND"/>
    <property type="match status" value="1"/>
</dbReference>
<dbReference type="InterPro" id="IPR058625">
    <property type="entry name" value="MdtA-like_BSH"/>
</dbReference>
<dbReference type="Proteomes" id="UP000199513">
    <property type="component" value="Unassembled WGS sequence"/>
</dbReference>
<evidence type="ECO:0000256" key="1">
    <source>
        <dbReference type="ARBA" id="ARBA00009477"/>
    </source>
</evidence>
<name>A0A1I2FFI0_9BACT</name>
<feature type="coiled-coil region" evidence="2">
    <location>
        <begin position="108"/>
        <end position="166"/>
    </location>
</feature>
<dbReference type="Pfam" id="PF25989">
    <property type="entry name" value="YknX_C"/>
    <property type="match status" value="1"/>
</dbReference>
<dbReference type="OrthoDB" id="9784685at2"/>
<evidence type="ECO:0000259" key="5">
    <source>
        <dbReference type="Pfam" id="PF25990"/>
    </source>
</evidence>
<evidence type="ECO:0000256" key="2">
    <source>
        <dbReference type="SAM" id="Coils"/>
    </source>
</evidence>
<dbReference type="InterPro" id="IPR006143">
    <property type="entry name" value="RND_pump_MFP"/>
</dbReference>
<dbReference type="Gene3D" id="2.40.50.100">
    <property type="match status" value="1"/>
</dbReference>
<dbReference type="Pfam" id="PF25990">
    <property type="entry name" value="Beta-barrel_YknX"/>
    <property type="match status" value="1"/>
</dbReference>
<dbReference type="EMBL" id="FONY01000013">
    <property type="protein sequence ID" value="SFF03517.1"/>
    <property type="molecule type" value="Genomic_DNA"/>
</dbReference>
<dbReference type="AlphaFoldDB" id="A0A1I2FFI0"/>
<dbReference type="NCBIfam" id="TIGR01730">
    <property type="entry name" value="RND_mfp"/>
    <property type="match status" value="1"/>
</dbReference>
<protein>
    <submittedName>
        <fullName evidence="6">RND family efflux transporter, MFP subunit</fullName>
    </submittedName>
</protein>
<dbReference type="Gene3D" id="1.10.287.470">
    <property type="entry name" value="Helix hairpin bin"/>
    <property type="match status" value="1"/>
</dbReference>
<evidence type="ECO:0000313" key="7">
    <source>
        <dbReference type="Proteomes" id="UP000199513"/>
    </source>
</evidence>
<feature type="domain" description="YknX-like C-terminal permuted SH3-like" evidence="4">
    <location>
        <begin position="280"/>
        <end position="347"/>
    </location>
</feature>
<comment type="similarity">
    <text evidence="1">Belongs to the membrane fusion protein (MFP) (TC 8.A.1) family.</text>
</comment>
<evidence type="ECO:0000313" key="6">
    <source>
        <dbReference type="EMBL" id="SFF03517.1"/>
    </source>
</evidence>
<dbReference type="InterPro" id="IPR058637">
    <property type="entry name" value="YknX-like_C"/>
</dbReference>
<dbReference type="GO" id="GO:1990281">
    <property type="term" value="C:efflux pump complex"/>
    <property type="evidence" value="ECO:0007669"/>
    <property type="project" value="TreeGrafter"/>
</dbReference>
<reference evidence="6 7" key="1">
    <citation type="submission" date="2016-10" db="EMBL/GenBank/DDBJ databases">
        <authorList>
            <person name="de Groot N.N."/>
        </authorList>
    </citation>
    <scope>NUCLEOTIDE SEQUENCE [LARGE SCALE GENOMIC DNA]</scope>
    <source>
        <strain>GEY</strain>
        <strain evidence="7">DSM 9560</strain>
    </source>
</reference>
<dbReference type="Gene3D" id="2.40.30.170">
    <property type="match status" value="1"/>
</dbReference>
<gene>
    <name evidence="6" type="ORF">SAMN04488541_101382</name>
</gene>
<dbReference type="GO" id="GO:0015562">
    <property type="term" value="F:efflux transmembrane transporter activity"/>
    <property type="evidence" value="ECO:0007669"/>
    <property type="project" value="TreeGrafter"/>
</dbReference>
<proteinExistence type="inferred from homology"/>
<dbReference type="Gene3D" id="2.40.420.20">
    <property type="match status" value="1"/>
</dbReference>
<feature type="domain" description="YknX-like beta-barrel" evidence="5">
    <location>
        <begin position="204"/>
        <end position="268"/>
    </location>
</feature>
<dbReference type="PANTHER" id="PTHR30469:SF15">
    <property type="entry name" value="HLYD FAMILY OF SECRETION PROTEINS"/>
    <property type="match status" value="1"/>
</dbReference>
<keyword evidence="2" id="KW-0175">Coiled coil</keyword>